<name>A0A939HKQ2_9MICC</name>
<feature type="compositionally biased region" description="Basic and acidic residues" evidence="1">
    <location>
        <begin position="39"/>
        <end position="48"/>
    </location>
</feature>
<comment type="caution">
    <text evidence="2">The sequence shown here is derived from an EMBL/GenBank/DDBJ whole genome shotgun (WGS) entry which is preliminary data.</text>
</comment>
<protein>
    <submittedName>
        <fullName evidence="2">Uncharacterized protein</fullName>
    </submittedName>
</protein>
<proteinExistence type="predicted"/>
<dbReference type="AlphaFoldDB" id="A0A939HKQ2"/>
<accession>A0A939HKQ2</accession>
<feature type="region of interest" description="Disordered" evidence="1">
    <location>
        <begin position="29"/>
        <end position="48"/>
    </location>
</feature>
<dbReference type="EMBL" id="JAFNLL010000050">
    <property type="protein sequence ID" value="MBO1269606.1"/>
    <property type="molecule type" value="Genomic_DNA"/>
</dbReference>
<organism evidence="2 3">
    <name type="scientific">Arthrobacter cavernae</name>
    <dbReference type="NCBI Taxonomy" id="2817681"/>
    <lineage>
        <taxon>Bacteria</taxon>
        <taxon>Bacillati</taxon>
        <taxon>Actinomycetota</taxon>
        <taxon>Actinomycetes</taxon>
        <taxon>Micrococcales</taxon>
        <taxon>Micrococcaceae</taxon>
        <taxon>Arthrobacter</taxon>
    </lineage>
</organism>
<dbReference type="Proteomes" id="UP000664164">
    <property type="component" value="Unassembled WGS sequence"/>
</dbReference>
<keyword evidence="3" id="KW-1185">Reference proteome</keyword>
<gene>
    <name evidence="2" type="ORF">J1902_16820</name>
</gene>
<evidence type="ECO:0000313" key="3">
    <source>
        <dbReference type="Proteomes" id="UP000664164"/>
    </source>
</evidence>
<sequence length="48" mass="5026">MTTAEAKGQCTAEQLKTMSAEEIVKAQQDGRLDSLLGRGSKDLAGEAS</sequence>
<evidence type="ECO:0000313" key="2">
    <source>
        <dbReference type="EMBL" id="MBO1269606.1"/>
    </source>
</evidence>
<reference evidence="2" key="1">
    <citation type="submission" date="2021-03" db="EMBL/GenBank/DDBJ databases">
        <title>A new species, PO-11, isolated from a karst cave deposit.</title>
        <authorList>
            <person name="Zhaoxiaoyong W."/>
        </authorList>
    </citation>
    <scope>NUCLEOTIDE SEQUENCE</scope>
    <source>
        <strain evidence="2">PO-11</strain>
    </source>
</reference>
<dbReference type="RefSeq" id="WP_207617462.1">
    <property type="nucleotide sequence ID" value="NZ_JAFNLL010000050.1"/>
</dbReference>
<evidence type="ECO:0000256" key="1">
    <source>
        <dbReference type="SAM" id="MobiDB-lite"/>
    </source>
</evidence>